<dbReference type="VEuPathDB" id="GiardiaDB:GL50803_0060184"/>
<evidence type="ECO:0000313" key="2">
    <source>
        <dbReference type="Proteomes" id="UP000018320"/>
    </source>
</evidence>
<dbReference type="Proteomes" id="UP000018320">
    <property type="component" value="Unassembled WGS sequence"/>
</dbReference>
<protein>
    <submittedName>
        <fullName evidence="1">Uncharacterized protein</fullName>
    </submittedName>
</protein>
<reference evidence="2" key="1">
    <citation type="submission" date="2012-02" db="EMBL/GenBank/DDBJ databases">
        <title>Genome sequencing of Giardia lamblia Genotypes A2 and B isolates (DH and GS) and comparative analysis with the genomes of Genotypes A1 and E (WB and Pig).</title>
        <authorList>
            <person name="Adam R."/>
            <person name="Dahlstrom E."/>
            <person name="Martens C."/>
            <person name="Bruno D."/>
            <person name="Barbian K."/>
            <person name="Porcella S.F."/>
            <person name="Nash T."/>
        </authorList>
    </citation>
    <scope>NUCLEOTIDE SEQUENCE</scope>
    <source>
        <strain evidence="2">DH</strain>
    </source>
</reference>
<dbReference type="VEuPathDB" id="GiardiaDB:DHA2_151666"/>
<comment type="caution">
    <text evidence="1">The sequence shown here is derived from an EMBL/GenBank/DDBJ whole genome shotgun (WGS) entry which is preliminary data.</text>
</comment>
<sequence>VPLSWSHSTRSWMPVDSSHAVVSGKRPTSLLMDCGALLQAASHPARDHVDAHPVQCVWLSDVWAPSICTTRLGMMLRSTEASSKASEAIRTGSSLSRLALQPASIYSRVSRHCQLLWQTPGRWPRPPPLSGAGRISPLLSARHPEDPDLPVEGFTEIAW</sequence>
<dbReference type="AlphaFoldDB" id="V6TLE7"/>
<dbReference type="EMBL" id="AHGT01000003">
    <property type="protein sequence ID" value="ESU39479.1"/>
    <property type="molecule type" value="Genomic_DNA"/>
</dbReference>
<reference evidence="1 2" key="2">
    <citation type="journal article" date="2013" name="Genome Biol. Evol.">
        <title>Genome sequencing of Giardia lamblia genotypes A2 and B isolates (DH and GS) and comparative analysis with the genomes of genotypes A1 and E (WB and Pig).</title>
        <authorList>
            <person name="Adam R.D."/>
            <person name="Dahlstrom E.W."/>
            <person name="Martens C.A."/>
            <person name="Bruno D.P."/>
            <person name="Barbian K.D."/>
            <person name="Ricklefs S.M."/>
            <person name="Hernandez M.M."/>
            <person name="Narla N.P."/>
            <person name="Patel R.B."/>
            <person name="Porcella S.F."/>
            <person name="Nash T.E."/>
        </authorList>
    </citation>
    <scope>NUCLEOTIDE SEQUENCE [LARGE SCALE GENOMIC DNA]</scope>
    <source>
        <strain evidence="1 2">DH</strain>
    </source>
</reference>
<name>V6TLE7_GIAIN</name>
<evidence type="ECO:0000313" key="1">
    <source>
        <dbReference type="EMBL" id="ESU39479.1"/>
    </source>
</evidence>
<gene>
    <name evidence="1" type="ORF">DHA2_151666</name>
</gene>
<organism evidence="1 2">
    <name type="scientific">Giardia intestinalis</name>
    <name type="common">Giardia lamblia</name>
    <dbReference type="NCBI Taxonomy" id="5741"/>
    <lineage>
        <taxon>Eukaryota</taxon>
        <taxon>Metamonada</taxon>
        <taxon>Diplomonadida</taxon>
        <taxon>Hexamitidae</taxon>
        <taxon>Giardiinae</taxon>
        <taxon>Giardia</taxon>
    </lineage>
</organism>
<proteinExistence type="predicted"/>
<accession>V6TLE7</accession>
<feature type="non-terminal residue" evidence="1">
    <location>
        <position position="1"/>
    </location>
</feature>